<dbReference type="GO" id="GO:0051287">
    <property type="term" value="F:NAD binding"/>
    <property type="evidence" value="ECO:0007669"/>
    <property type="project" value="InterPro"/>
</dbReference>
<sequence length="328" mass="35503">MPRVLITTTSFQDTPGPHHQLLADTGWEIVTARGPLNEADTLALVGDIDAYICGDDLITTAVLEKAQPRLKVISKYGIGVDKIDVAACNERGIPLLFTPGVNHTTVAEHTFLLLLALEKNLLFHTDSTRAGTWKRKTGHELLEKTIGIIGLGRIGKEVAVRAHAFGMKIIAFDVWWDEAFASSHNVTRAESVDDIYAASDYISLHTNLTPETREMICAETMAKMKPGVLILNCARGEIVHTADMAVALKSGQVGGYGTDVLDEEPPPADHPLINLPNCVVTPHIGSRTAESVVRQATKAVQNLINVARGEKPLAQVNPDIPFSNGKLD</sequence>
<feature type="domain" description="D-isomer specific 2-hydroxyacid dehydrogenase catalytic" evidence="3">
    <location>
        <begin position="20"/>
        <end position="317"/>
    </location>
</feature>
<dbReference type="Gene3D" id="3.40.50.720">
    <property type="entry name" value="NAD(P)-binding Rossmann-like Domain"/>
    <property type="match status" value="2"/>
</dbReference>
<evidence type="ECO:0000256" key="1">
    <source>
        <dbReference type="ARBA" id="ARBA00023002"/>
    </source>
</evidence>
<dbReference type="InterPro" id="IPR036291">
    <property type="entry name" value="NAD(P)-bd_dom_sf"/>
</dbReference>
<accession>A0AAE9ZS76</accession>
<dbReference type="PROSITE" id="PS00065">
    <property type="entry name" value="D_2_HYDROXYACID_DH_1"/>
    <property type="match status" value="1"/>
</dbReference>
<dbReference type="InterPro" id="IPR006140">
    <property type="entry name" value="D-isomer_DH_NAD-bd"/>
</dbReference>
<comment type="similarity">
    <text evidence="2">Belongs to the D-isomer specific 2-hydroxyacid dehydrogenase family.</text>
</comment>
<dbReference type="GO" id="GO:0030267">
    <property type="term" value="F:glyoxylate reductase (NADPH) activity"/>
    <property type="evidence" value="ECO:0007669"/>
    <property type="project" value="TreeGrafter"/>
</dbReference>
<name>A0AAE9ZS76_9BACT</name>
<organism evidence="5 6">
    <name type="scientific">Synoicihabitans lomoniglobus</name>
    <dbReference type="NCBI Taxonomy" id="2909285"/>
    <lineage>
        <taxon>Bacteria</taxon>
        <taxon>Pseudomonadati</taxon>
        <taxon>Verrucomicrobiota</taxon>
        <taxon>Opitutia</taxon>
        <taxon>Opitutales</taxon>
        <taxon>Opitutaceae</taxon>
        <taxon>Synoicihabitans</taxon>
    </lineage>
</organism>
<dbReference type="SUPFAM" id="SSF51735">
    <property type="entry name" value="NAD(P)-binding Rossmann-fold domains"/>
    <property type="match status" value="1"/>
</dbReference>
<dbReference type="RefSeq" id="WP_330928623.1">
    <property type="nucleotide sequence ID" value="NZ_CP119075.1"/>
</dbReference>
<keyword evidence="1 2" id="KW-0560">Oxidoreductase</keyword>
<gene>
    <name evidence="5" type="ORF">PXH66_13115</name>
</gene>
<evidence type="ECO:0000259" key="4">
    <source>
        <dbReference type="Pfam" id="PF02826"/>
    </source>
</evidence>
<protein>
    <submittedName>
        <fullName evidence="5">Phosphoglycerate dehydrogenase</fullName>
    </submittedName>
</protein>
<dbReference type="Proteomes" id="UP001218638">
    <property type="component" value="Chromosome"/>
</dbReference>
<dbReference type="CDD" id="cd12172">
    <property type="entry name" value="PGDH_like_2"/>
    <property type="match status" value="1"/>
</dbReference>
<evidence type="ECO:0000313" key="6">
    <source>
        <dbReference type="Proteomes" id="UP001218638"/>
    </source>
</evidence>
<proteinExistence type="inferred from homology"/>
<evidence type="ECO:0000256" key="2">
    <source>
        <dbReference type="RuleBase" id="RU003719"/>
    </source>
</evidence>
<keyword evidence="6" id="KW-1185">Reference proteome</keyword>
<dbReference type="PANTHER" id="PTHR10996">
    <property type="entry name" value="2-HYDROXYACID DEHYDROGENASE-RELATED"/>
    <property type="match status" value="1"/>
</dbReference>
<dbReference type="InterPro" id="IPR050223">
    <property type="entry name" value="D-isomer_2-hydroxyacid_DH"/>
</dbReference>
<dbReference type="Pfam" id="PF00389">
    <property type="entry name" value="2-Hacid_dh"/>
    <property type="match status" value="1"/>
</dbReference>
<dbReference type="InterPro" id="IPR006139">
    <property type="entry name" value="D-isomer_2_OHA_DH_cat_dom"/>
</dbReference>
<dbReference type="Pfam" id="PF02826">
    <property type="entry name" value="2-Hacid_dh_C"/>
    <property type="match status" value="1"/>
</dbReference>
<dbReference type="GO" id="GO:0016618">
    <property type="term" value="F:hydroxypyruvate reductase [NAD(P)H] activity"/>
    <property type="evidence" value="ECO:0007669"/>
    <property type="project" value="TreeGrafter"/>
</dbReference>
<feature type="domain" description="D-isomer specific 2-hydroxyacid dehydrogenase NAD-binding" evidence="4">
    <location>
        <begin position="112"/>
        <end position="285"/>
    </location>
</feature>
<dbReference type="InterPro" id="IPR029752">
    <property type="entry name" value="D-isomer_DH_CS1"/>
</dbReference>
<evidence type="ECO:0000313" key="5">
    <source>
        <dbReference type="EMBL" id="WED63271.1"/>
    </source>
</evidence>
<dbReference type="KEGG" id="slom:PXH66_13115"/>
<dbReference type="GO" id="GO:0005829">
    <property type="term" value="C:cytosol"/>
    <property type="evidence" value="ECO:0007669"/>
    <property type="project" value="TreeGrafter"/>
</dbReference>
<dbReference type="SUPFAM" id="SSF52283">
    <property type="entry name" value="Formate/glycerate dehydrogenase catalytic domain-like"/>
    <property type="match status" value="1"/>
</dbReference>
<dbReference type="PANTHER" id="PTHR10996:SF283">
    <property type="entry name" value="GLYOXYLATE_HYDROXYPYRUVATE REDUCTASE B"/>
    <property type="match status" value="1"/>
</dbReference>
<reference evidence="5" key="1">
    <citation type="submission" date="2023-03" db="EMBL/GenBank/DDBJ databases">
        <title>Lomoglobus Profundus gen. nov., sp. nov., a novel member of the phylum Verrucomicrobia, isolated from deep-marine sediment of South China Sea.</title>
        <authorList>
            <person name="Ahmad T."/>
            <person name="Ishaq S.E."/>
            <person name="Wang F."/>
        </authorList>
    </citation>
    <scope>NUCLEOTIDE SEQUENCE</scope>
    <source>
        <strain evidence="5">LMO-M01</strain>
    </source>
</reference>
<dbReference type="AlphaFoldDB" id="A0AAE9ZS76"/>
<evidence type="ECO:0000259" key="3">
    <source>
        <dbReference type="Pfam" id="PF00389"/>
    </source>
</evidence>
<dbReference type="EMBL" id="CP119075">
    <property type="protein sequence ID" value="WED63271.1"/>
    <property type="molecule type" value="Genomic_DNA"/>
</dbReference>